<dbReference type="GO" id="GO:0017056">
    <property type="term" value="F:structural constituent of nuclear pore"/>
    <property type="evidence" value="ECO:0007669"/>
    <property type="project" value="TreeGrafter"/>
</dbReference>
<dbReference type="PANTHER" id="PTHR13000:SF0">
    <property type="entry name" value="NUCLEOPORIN P54"/>
    <property type="match status" value="1"/>
</dbReference>
<evidence type="ECO:0000313" key="5">
    <source>
        <dbReference type="EMBL" id="KRX41885.1"/>
    </source>
</evidence>
<keyword evidence="6" id="KW-1185">Reference proteome</keyword>
<keyword evidence="2" id="KW-0813">Transport</keyword>
<dbReference type="GO" id="GO:0006999">
    <property type="term" value="P:nuclear pore organization"/>
    <property type="evidence" value="ECO:0007669"/>
    <property type="project" value="TreeGrafter"/>
</dbReference>
<dbReference type="PANTHER" id="PTHR13000">
    <property type="entry name" value="NUCLEOPORIN P54"/>
    <property type="match status" value="1"/>
</dbReference>
<dbReference type="GO" id="GO:0036228">
    <property type="term" value="P:protein localization to nuclear inner membrane"/>
    <property type="evidence" value="ECO:0007669"/>
    <property type="project" value="TreeGrafter"/>
</dbReference>
<name>A0A0V0TS62_9BILA</name>
<protein>
    <submittedName>
        <fullName evidence="5">Nuclear pore complex protein Nup54</fullName>
    </submittedName>
</protein>
<organism evidence="5 6">
    <name type="scientific">Trichinella murrelli</name>
    <dbReference type="NCBI Taxonomy" id="144512"/>
    <lineage>
        <taxon>Eukaryota</taxon>
        <taxon>Metazoa</taxon>
        <taxon>Ecdysozoa</taxon>
        <taxon>Nematoda</taxon>
        <taxon>Enoplea</taxon>
        <taxon>Dorylaimia</taxon>
        <taxon>Trichinellida</taxon>
        <taxon>Trichinellidae</taxon>
        <taxon>Trichinella</taxon>
    </lineage>
</organism>
<dbReference type="EMBL" id="JYDJ01000159">
    <property type="protein sequence ID" value="KRX41885.1"/>
    <property type="molecule type" value="Genomic_DNA"/>
</dbReference>
<proteinExistence type="predicted"/>
<evidence type="ECO:0000313" key="6">
    <source>
        <dbReference type="Proteomes" id="UP000055048"/>
    </source>
</evidence>
<evidence type="ECO:0000256" key="2">
    <source>
        <dbReference type="ARBA" id="ARBA00022448"/>
    </source>
</evidence>
<dbReference type="Pfam" id="PF13874">
    <property type="entry name" value="Nup54"/>
    <property type="match status" value="1"/>
</dbReference>
<gene>
    <name evidence="5" type="primary">Nup54</name>
    <name evidence="5" type="ORF">T05_9684</name>
</gene>
<evidence type="ECO:0000259" key="4">
    <source>
        <dbReference type="Pfam" id="PF13874"/>
    </source>
</evidence>
<comment type="subcellular location">
    <subcellularLocation>
        <location evidence="1">Nucleus</location>
    </subcellularLocation>
</comment>
<evidence type="ECO:0000256" key="3">
    <source>
        <dbReference type="ARBA" id="ARBA00023242"/>
    </source>
</evidence>
<comment type="caution">
    <text evidence="5">The sequence shown here is derived from an EMBL/GenBank/DDBJ whole genome shotgun (WGS) entry which is preliminary data.</text>
</comment>
<dbReference type="STRING" id="144512.A0A0V0TS62"/>
<reference evidence="5 6" key="1">
    <citation type="submission" date="2015-01" db="EMBL/GenBank/DDBJ databases">
        <title>Evolution of Trichinella species and genotypes.</title>
        <authorList>
            <person name="Korhonen P.K."/>
            <person name="Edoardo P."/>
            <person name="Giuseppe L.R."/>
            <person name="Gasser R.B."/>
        </authorList>
    </citation>
    <scope>NUCLEOTIDE SEQUENCE [LARGE SCALE GENOMIC DNA]</scope>
    <source>
        <strain evidence="5">ISS417</strain>
    </source>
</reference>
<evidence type="ECO:0000256" key="1">
    <source>
        <dbReference type="ARBA" id="ARBA00004123"/>
    </source>
</evidence>
<keyword evidence="3" id="KW-0539">Nucleus</keyword>
<sequence>MPKTKASCKSQYTVRNAFMFGNIKATVSSSTPGSLFATNPVSSSAFRFPPPSTQASLFPTPVSTVQSTLFPSLFPAVPATTQSPFFPTLANPTTTAVGFPAPALSTTTTSAPLFGTNLGSTFFGSVSNPLLQTTFTSFNTAVTGAPRPPSTNVSDEIVKYILAINNPQIYGDERDLIIARFNQVLIFSGVGKGFYASNTPAVEFPPQNPFCQFKFVGYNRKLLCKDEDGFIGLLINKPEEDVKNNRQLLCDCLFQIMGSKPTISVQIESIKPAPGNKCYTVIYVVESNPSTGVKRRISASETFAFFNQNNIKVQLQTQALVENIEIKAGVTDDKLKEYLAVPPSGFDSTVWKQAQVDNPDPDRLVPWPIQGFSELLARHRLQVQETAFQENCTKEIVKNLNMIDERTLSIERRLQSMKERHLLLAHRLLLVVIAEVLKYRRGHAVDKSEDALRVRLERINTSIRGPGRLKVIIVFVNFALGLFQSKLLELLCRLRNSPDALNFASEIKPIGEETLMEIGKYMIAFQETLEKVITLIKKDLEDLENSNFQREQSKVKFSGSKKSYNVTPHCDAQREKYKNNTEDAVINVNKSEEIVIDKSIAEAMDNNNVAELKNSLSTKSGNTVTVDS</sequence>
<dbReference type="InterPro" id="IPR024864">
    <property type="entry name" value="Nup54/Nup57/Nup44"/>
</dbReference>
<dbReference type="GO" id="GO:0044613">
    <property type="term" value="C:nuclear pore central transport channel"/>
    <property type="evidence" value="ECO:0007669"/>
    <property type="project" value="TreeGrafter"/>
</dbReference>
<dbReference type="InterPro" id="IPR025712">
    <property type="entry name" value="Nup54_alpha-helical_dom"/>
</dbReference>
<dbReference type="GO" id="GO:0006607">
    <property type="term" value="P:NLS-bearing protein import into nucleus"/>
    <property type="evidence" value="ECO:0007669"/>
    <property type="project" value="TreeGrafter"/>
</dbReference>
<accession>A0A0V0TS62</accession>
<dbReference type="Proteomes" id="UP000055048">
    <property type="component" value="Unassembled WGS sequence"/>
</dbReference>
<dbReference type="AlphaFoldDB" id="A0A0V0TS62"/>
<dbReference type="OrthoDB" id="5917819at2759"/>
<feature type="domain" description="Nucleoporin Nup54 alpha-helical" evidence="4">
    <location>
        <begin position="342"/>
        <end position="470"/>
    </location>
</feature>